<evidence type="ECO:0000313" key="2">
    <source>
        <dbReference type="EMBL" id="MCL1127728.1"/>
    </source>
</evidence>
<dbReference type="EMBL" id="JAKIKS010000201">
    <property type="protein sequence ID" value="MCL1127728.1"/>
    <property type="molecule type" value="Genomic_DNA"/>
</dbReference>
<dbReference type="Pfam" id="PF13688">
    <property type="entry name" value="Reprolysin_5"/>
    <property type="match status" value="1"/>
</dbReference>
<name>A0ABT0LJ64_9GAMM</name>
<dbReference type="Proteomes" id="UP001203423">
    <property type="component" value="Unassembled WGS sequence"/>
</dbReference>
<dbReference type="InterPro" id="IPR024079">
    <property type="entry name" value="MetalloPept_cat_dom_sf"/>
</dbReference>
<keyword evidence="3" id="KW-1185">Reference proteome</keyword>
<feature type="signal peptide" evidence="1">
    <location>
        <begin position="1"/>
        <end position="25"/>
    </location>
</feature>
<feature type="chain" id="PRO_5046152683" evidence="1">
    <location>
        <begin position="26"/>
        <end position="253"/>
    </location>
</feature>
<accession>A0ABT0LJ64</accession>
<dbReference type="Gene3D" id="3.40.390.10">
    <property type="entry name" value="Collagenase (Catalytic Domain)"/>
    <property type="match status" value="1"/>
</dbReference>
<dbReference type="SUPFAM" id="SSF55486">
    <property type="entry name" value="Metalloproteases ('zincins'), catalytic domain"/>
    <property type="match status" value="1"/>
</dbReference>
<sequence length="253" mass="27146">MVNPITKKALLGLSISALLSTSALATDVVIGAYYTPDAASRSFDIQAEISNMISTANQYYANSGLSIELQLSATPYGLDQDIIASTASLRSFYRDSTIQGWRDEYKEDFVVVFGSSAPAGNGFVTCGIAGDIYGMKIFPFDYSNYDNYAFNVTGTDCGNTTMTFIHELGHNMGLGHSVKQGAVGGVYEYGVGYGVDYEFSTIMGYPHEFNTTNQLAVFSDPDRTCTSGYACGRSDADAQKALSLVTNAIAAFK</sequence>
<reference evidence="2 3" key="1">
    <citation type="submission" date="2022-01" db="EMBL/GenBank/DDBJ databases">
        <title>Whole genome-based taxonomy of the Shewanellaceae.</title>
        <authorList>
            <person name="Martin-Rodriguez A.J."/>
        </authorList>
    </citation>
    <scope>NUCLEOTIDE SEQUENCE [LARGE SCALE GENOMIC DNA]</scope>
    <source>
        <strain evidence="2 3">DSM 17177</strain>
    </source>
</reference>
<organism evidence="2 3">
    <name type="scientific">Shewanella surugensis</name>
    <dbReference type="NCBI Taxonomy" id="212020"/>
    <lineage>
        <taxon>Bacteria</taxon>
        <taxon>Pseudomonadati</taxon>
        <taxon>Pseudomonadota</taxon>
        <taxon>Gammaproteobacteria</taxon>
        <taxon>Alteromonadales</taxon>
        <taxon>Shewanellaceae</taxon>
        <taxon>Shewanella</taxon>
    </lineage>
</organism>
<dbReference type="RefSeq" id="WP_248943162.1">
    <property type="nucleotide sequence ID" value="NZ_JAKIKS010000201.1"/>
</dbReference>
<comment type="caution">
    <text evidence="2">The sequence shown here is derived from an EMBL/GenBank/DDBJ whole genome shotgun (WGS) entry which is preliminary data.</text>
</comment>
<proteinExistence type="predicted"/>
<evidence type="ECO:0000313" key="3">
    <source>
        <dbReference type="Proteomes" id="UP001203423"/>
    </source>
</evidence>
<evidence type="ECO:0000256" key="1">
    <source>
        <dbReference type="SAM" id="SignalP"/>
    </source>
</evidence>
<gene>
    <name evidence="2" type="ORF">L2764_25460</name>
</gene>
<protein>
    <submittedName>
        <fullName evidence="2">M12 family metallo-peptidase</fullName>
    </submittedName>
</protein>
<keyword evidence="1" id="KW-0732">Signal</keyword>